<dbReference type="PROSITE" id="PS51371">
    <property type="entry name" value="CBS"/>
    <property type="match status" value="1"/>
</dbReference>
<dbReference type="InterPro" id="IPR000644">
    <property type="entry name" value="CBS_dom"/>
</dbReference>
<proteinExistence type="predicted"/>
<dbReference type="CDD" id="cd05401">
    <property type="entry name" value="NT_GlnE_GlnD_like"/>
    <property type="match status" value="1"/>
</dbReference>
<dbReference type="PANTHER" id="PTHR43080">
    <property type="entry name" value="CBS DOMAIN-CONTAINING PROTEIN CBSX3, MITOCHONDRIAL"/>
    <property type="match status" value="1"/>
</dbReference>
<dbReference type="STRING" id="1090615.SAMN04515671_3223"/>
<protein>
    <submittedName>
        <fullName evidence="4">CBS domain-containing protein</fullName>
    </submittedName>
</protein>
<dbReference type="GO" id="GO:0008773">
    <property type="term" value="F:[protein-PII] uridylyltransferase activity"/>
    <property type="evidence" value="ECO:0007669"/>
    <property type="project" value="InterPro"/>
</dbReference>
<reference evidence="4 5" key="1">
    <citation type="submission" date="2016-10" db="EMBL/GenBank/DDBJ databases">
        <authorList>
            <person name="de Groot N.N."/>
        </authorList>
    </citation>
    <scope>NUCLEOTIDE SEQUENCE [LARGE SCALE GENOMIC DNA]</scope>
    <source>
        <strain evidence="5">P4-7,KCTC 19426,CECT 7604</strain>
    </source>
</reference>
<dbReference type="Pfam" id="PF00571">
    <property type="entry name" value="CBS"/>
    <property type="match status" value="1"/>
</dbReference>
<evidence type="ECO:0000313" key="5">
    <source>
        <dbReference type="Proteomes" id="UP000198741"/>
    </source>
</evidence>
<dbReference type="InterPro" id="IPR051257">
    <property type="entry name" value="Diverse_CBS-Domain"/>
</dbReference>
<feature type="domain" description="CBS" evidence="3">
    <location>
        <begin position="85"/>
        <end position="142"/>
    </location>
</feature>
<evidence type="ECO:0000259" key="3">
    <source>
        <dbReference type="PROSITE" id="PS51371"/>
    </source>
</evidence>
<dbReference type="Pfam" id="PF10335">
    <property type="entry name" value="DUF294_C"/>
    <property type="match status" value="1"/>
</dbReference>
<sequence>MVPSGLTRPGLLDDSRGAVARFARSVVQVRPDATIADTARYITEAGQSCALVAARHGFGIVTDSDFRRGLATGHVAASDHIVRLATFPAISVPEGTGVATAFLTMLHRDVHHLVVTGADGSPSGVVRLTDMTAGEVRDPLLVRDAIRASATVAELADATRMIGGTAVELFDTGVPARQIGGLLAAVTESVLQRLLTFHASELDHRGQTSFLVLGSLARREPLPLSDVDTALVWADPTEGRAPGELLRGVAEQIIVDLETCGLRRCVDGANASNPLFSRSVSDWTAAAPRWISQPSGGRSLLLTSMIADSRPLTNLGLGRRVLDALLEVARSREFLDPLLRFTVSSKPPTGLVKDFVLEHSGVHRGQVDLKRGGLLPISSLGRWAAVLTGDGRGSTVDRLRRGQEAGIFTADEVEALVGSFDEIYALLLRREVESIRAGRPDLDHHVDPKTLDPLTRRYVRDAFRSISEVQARLLSDGPGRIR</sequence>
<name>A0A1H0QTD7_9ACTN</name>
<dbReference type="PANTHER" id="PTHR43080:SF2">
    <property type="entry name" value="CBS DOMAIN-CONTAINING PROTEIN"/>
    <property type="match status" value="1"/>
</dbReference>
<dbReference type="Proteomes" id="UP000198741">
    <property type="component" value="Chromosome I"/>
</dbReference>
<organism evidence="4 5">
    <name type="scientific">Nakamurella panacisegetis</name>
    <dbReference type="NCBI Taxonomy" id="1090615"/>
    <lineage>
        <taxon>Bacteria</taxon>
        <taxon>Bacillati</taxon>
        <taxon>Actinomycetota</taxon>
        <taxon>Actinomycetes</taxon>
        <taxon>Nakamurellales</taxon>
        <taxon>Nakamurellaceae</taxon>
        <taxon>Nakamurella</taxon>
    </lineage>
</organism>
<evidence type="ECO:0000256" key="1">
    <source>
        <dbReference type="ARBA" id="ARBA00023122"/>
    </source>
</evidence>
<dbReference type="Gene3D" id="3.10.580.10">
    <property type="entry name" value="CBS-domain"/>
    <property type="match status" value="1"/>
</dbReference>
<keyword evidence="5" id="KW-1185">Reference proteome</keyword>
<dbReference type="AlphaFoldDB" id="A0A1H0QTD7"/>
<dbReference type="InterPro" id="IPR046342">
    <property type="entry name" value="CBS_dom_sf"/>
</dbReference>
<dbReference type="InterPro" id="IPR018821">
    <property type="entry name" value="DUF294_put_nucleoTrafse_sb-bd"/>
</dbReference>
<dbReference type="InterPro" id="IPR005105">
    <property type="entry name" value="GlnD_Uridyltrans_N"/>
</dbReference>
<gene>
    <name evidence="4" type="ORF">SAMN04515671_3223</name>
</gene>
<dbReference type="SUPFAM" id="SSF54631">
    <property type="entry name" value="CBS-domain pair"/>
    <property type="match status" value="1"/>
</dbReference>
<dbReference type="EMBL" id="LT629710">
    <property type="protein sequence ID" value="SDP19958.1"/>
    <property type="molecule type" value="Genomic_DNA"/>
</dbReference>
<evidence type="ECO:0000256" key="2">
    <source>
        <dbReference type="PROSITE-ProRule" id="PRU00703"/>
    </source>
</evidence>
<dbReference type="Pfam" id="PF03445">
    <property type="entry name" value="DUF294"/>
    <property type="match status" value="1"/>
</dbReference>
<evidence type="ECO:0000313" key="4">
    <source>
        <dbReference type="EMBL" id="SDP19958.1"/>
    </source>
</evidence>
<keyword evidence="1 2" id="KW-0129">CBS domain</keyword>
<accession>A0A1H0QTD7</accession>